<dbReference type="InterPro" id="IPR002941">
    <property type="entry name" value="DNA_methylase_N4/N6"/>
</dbReference>
<organism evidence="10 11">
    <name type="scientific">Fictibacillus halophilus</name>
    <dbReference type="NCBI Taxonomy" id="1610490"/>
    <lineage>
        <taxon>Bacteria</taxon>
        <taxon>Bacillati</taxon>
        <taxon>Bacillota</taxon>
        <taxon>Bacilli</taxon>
        <taxon>Bacillales</taxon>
        <taxon>Fictibacillaceae</taxon>
        <taxon>Fictibacillus</taxon>
    </lineage>
</organism>
<sequence>MITDTKEKIIECAKLPSKNEIKLYDTFDINDKNVTEFTHIIHKYPSKFIPQIPRWAIEEYSKVGDLVLDPFLGSGTTAIESLLYNRHAVGFDVNPVARLIAKVKTTPIDPLKLEECYTNLIININADTNIKENVIPDIPNITKWFTEESIYNLSRFKYYILQIEDQDIKDFFLITFSAIIRKCSNAEYRSQKTYVSSRFRKPPADVFKMFDRRFHQYLKGMSHLYNSLRVNNVSARVIASSAADFSLSDITEEPKVKVDLAITSPPYVTAVEYPAVFKLEYQWLDFFADSEINEHRKEYIGSDRYYVNQYKELQKTGLEQLDKQLEDIFKVNQKKSYIIYKYFEGMRKNIQCVSNVIKNNGKYVIVVGNNTVLNLEIPISEYLIMFAQQAGFELETIYSYIIKDRHLVFPRNGKGGIINKDWVIVLNKVN</sequence>
<dbReference type="PRINTS" id="PR00508">
    <property type="entry name" value="S21N4MTFRASE"/>
</dbReference>
<dbReference type="Pfam" id="PF01555">
    <property type="entry name" value="N6_N4_Mtase"/>
    <property type="match status" value="1"/>
</dbReference>
<evidence type="ECO:0000259" key="9">
    <source>
        <dbReference type="Pfam" id="PF01555"/>
    </source>
</evidence>
<proteinExistence type="inferred from homology"/>
<evidence type="ECO:0000256" key="5">
    <source>
        <dbReference type="ARBA" id="ARBA00022747"/>
    </source>
</evidence>
<evidence type="ECO:0000256" key="3">
    <source>
        <dbReference type="ARBA" id="ARBA00022679"/>
    </source>
</evidence>
<evidence type="ECO:0000256" key="4">
    <source>
        <dbReference type="ARBA" id="ARBA00022691"/>
    </source>
</evidence>
<dbReference type="InterPro" id="IPR029063">
    <property type="entry name" value="SAM-dependent_MTases_sf"/>
</dbReference>
<dbReference type="PROSITE" id="PS00093">
    <property type="entry name" value="N4_MTASE"/>
    <property type="match status" value="1"/>
</dbReference>
<keyword evidence="6" id="KW-0238">DNA-binding</keyword>
<feature type="domain" description="DNA methylase N-4/N-6" evidence="9">
    <location>
        <begin position="33"/>
        <end position="97"/>
    </location>
</feature>
<protein>
    <recommendedName>
        <fullName evidence="8">Methyltransferase</fullName>
        <ecNumber evidence="8">2.1.1.-</ecNumber>
    </recommendedName>
</protein>
<reference evidence="10 11" key="1">
    <citation type="submission" date="2024-06" db="EMBL/GenBank/DDBJ databases">
        <title>Genomic Encyclopedia of Type Strains, Phase IV (KMG-IV): sequencing the most valuable type-strain genomes for metagenomic binning, comparative biology and taxonomic classification.</title>
        <authorList>
            <person name="Goeker M."/>
        </authorList>
    </citation>
    <scope>NUCLEOTIDE SEQUENCE [LARGE SCALE GENOMIC DNA]</scope>
    <source>
        <strain evidence="10 11">DSM 100124</strain>
    </source>
</reference>
<dbReference type="RefSeq" id="WP_198767483.1">
    <property type="nucleotide sequence ID" value="NZ_JAEACF010000001.1"/>
</dbReference>
<dbReference type="InterPro" id="IPR017985">
    <property type="entry name" value="MeTrfase_CN4_CS"/>
</dbReference>
<evidence type="ECO:0000256" key="8">
    <source>
        <dbReference type="RuleBase" id="RU362026"/>
    </source>
</evidence>
<comment type="similarity">
    <text evidence="1">Belongs to the N(4)/N(6)-methyltransferase family. N(4) subfamily.</text>
</comment>
<evidence type="ECO:0000256" key="1">
    <source>
        <dbReference type="ARBA" id="ARBA00010203"/>
    </source>
</evidence>
<dbReference type="GO" id="GO:0008168">
    <property type="term" value="F:methyltransferase activity"/>
    <property type="evidence" value="ECO:0007669"/>
    <property type="project" value="UniProtKB-KW"/>
</dbReference>
<dbReference type="Gene3D" id="3.40.50.150">
    <property type="entry name" value="Vaccinia Virus protein VP39"/>
    <property type="match status" value="2"/>
</dbReference>
<evidence type="ECO:0000313" key="11">
    <source>
        <dbReference type="Proteomes" id="UP001549097"/>
    </source>
</evidence>
<dbReference type="SUPFAM" id="SSF53335">
    <property type="entry name" value="S-adenosyl-L-methionine-dependent methyltransferases"/>
    <property type="match status" value="3"/>
</dbReference>
<dbReference type="EC" id="2.1.1.-" evidence="8"/>
<keyword evidence="3" id="KW-0808">Transferase</keyword>
<comment type="caution">
    <text evidence="10">The sequence shown here is derived from an EMBL/GenBank/DDBJ whole genome shotgun (WGS) entry which is preliminary data.</text>
</comment>
<keyword evidence="11" id="KW-1185">Reference proteome</keyword>
<dbReference type="Proteomes" id="UP001549097">
    <property type="component" value="Unassembled WGS sequence"/>
</dbReference>
<dbReference type="GO" id="GO:0032259">
    <property type="term" value="P:methylation"/>
    <property type="evidence" value="ECO:0007669"/>
    <property type="project" value="UniProtKB-KW"/>
</dbReference>
<keyword evidence="5" id="KW-0680">Restriction system</keyword>
<dbReference type="EMBL" id="JBEPMP010000001">
    <property type="protein sequence ID" value="MET3728193.1"/>
    <property type="molecule type" value="Genomic_DNA"/>
</dbReference>
<evidence type="ECO:0000256" key="2">
    <source>
        <dbReference type="ARBA" id="ARBA00022603"/>
    </source>
</evidence>
<evidence type="ECO:0000313" key="10">
    <source>
        <dbReference type="EMBL" id="MET3728193.1"/>
    </source>
</evidence>
<evidence type="ECO:0000256" key="6">
    <source>
        <dbReference type="ARBA" id="ARBA00023125"/>
    </source>
</evidence>
<keyword evidence="2 10" id="KW-0489">Methyltransferase</keyword>
<keyword evidence="4" id="KW-0949">S-adenosyl-L-methionine</keyword>
<gene>
    <name evidence="10" type="ORF">ABID52_001774</name>
</gene>
<evidence type="ECO:0000256" key="7">
    <source>
        <dbReference type="ARBA" id="ARBA00049120"/>
    </source>
</evidence>
<dbReference type="InterPro" id="IPR001091">
    <property type="entry name" value="RM_Methyltransferase"/>
</dbReference>
<comment type="catalytic activity">
    <reaction evidence="7">
        <text>a 2'-deoxycytidine in DNA + S-adenosyl-L-methionine = an N(4)-methyl-2'-deoxycytidine in DNA + S-adenosyl-L-homocysteine + H(+)</text>
        <dbReference type="Rhea" id="RHEA:16857"/>
        <dbReference type="Rhea" id="RHEA-COMP:11369"/>
        <dbReference type="Rhea" id="RHEA-COMP:13674"/>
        <dbReference type="ChEBI" id="CHEBI:15378"/>
        <dbReference type="ChEBI" id="CHEBI:57856"/>
        <dbReference type="ChEBI" id="CHEBI:59789"/>
        <dbReference type="ChEBI" id="CHEBI:85452"/>
        <dbReference type="ChEBI" id="CHEBI:137933"/>
        <dbReference type="EC" id="2.1.1.113"/>
    </reaction>
</comment>
<accession>A0ABV2LL71</accession>
<name>A0ABV2LL71_9BACL</name>